<accession>A0ABT8RDM3</accession>
<sequence length="139" mass="15957">MENITPLQHSAKELREDFKRSEERQMKQDNNLAMGGRELLNKFISSFSNLYSLIIGSNIDIQTTYNSTKEGILLTYKQNKIFISLNKGLGTSENWNLLNRSYKPTLPNKTFGMPADREDEHRLIIAIEEMLFGSSPVLD</sequence>
<evidence type="ECO:0008006" key="3">
    <source>
        <dbReference type="Google" id="ProtNLM"/>
    </source>
</evidence>
<dbReference type="RefSeq" id="WP_302041000.1">
    <property type="nucleotide sequence ID" value="NZ_JAUKPO010000026.1"/>
</dbReference>
<evidence type="ECO:0000313" key="1">
    <source>
        <dbReference type="EMBL" id="MDO1450198.1"/>
    </source>
</evidence>
<dbReference type="EMBL" id="JAUKPO010000026">
    <property type="protein sequence ID" value="MDO1450198.1"/>
    <property type="molecule type" value="Genomic_DNA"/>
</dbReference>
<protein>
    <recommendedName>
        <fullName evidence="3">DUF5655 domain-containing protein</fullName>
    </recommendedName>
</protein>
<proteinExistence type="predicted"/>
<dbReference type="Proteomes" id="UP001168528">
    <property type="component" value="Unassembled WGS sequence"/>
</dbReference>
<gene>
    <name evidence="1" type="ORF">Q0590_28215</name>
</gene>
<name>A0ABT8RDM3_9BACT</name>
<keyword evidence="2" id="KW-1185">Reference proteome</keyword>
<evidence type="ECO:0000313" key="2">
    <source>
        <dbReference type="Proteomes" id="UP001168528"/>
    </source>
</evidence>
<organism evidence="1 2">
    <name type="scientific">Rhodocytophaga aerolata</name>
    <dbReference type="NCBI Taxonomy" id="455078"/>
    <lineage>
        <taxon>Bacteria</taxon>
        <taxon>Pseudomonadati</taxon>
        <taxon>Bacteroidota</taxon>
        <taxon>Cytophagia</taxon>
        <taxon>Cytophagales</taxon>
        <taxon>Rhodocytophagaceae</taxon>
        <taxon>Rhodocytophaga</taxon>
    </lineage>
</organism>
<comment type="caution">
    <text evidence="1">The sequence shown here is derived from an EMBL/GenBank/DDBJ whole genome shotgun (WGS) entry which is preliminary data.</text>
</comment>
<reference evidence="1" key="1">
    <citation type="submission" date="2023-07" db="EMBL/GenBank/DDBJ databases">
        <title>The genome sequence of Rhodocytophaga aerolata KACC 12507.</title>
        <authorList>
            <person name="Zhang X."/>
        </authorList>
    </citation>
    <scope>NUCLEOTIDE SEQUENCE</scope>
    <source>
        <strain evidence="1">KACC 12507</strain>
    </source>
</reference>